<evidence type="ECO:0000313" key="8">
    <source>
        <dbReference type="Proteomes" id="UP000256779"/>
    </source>
</evidence>
<gene>
    <name evidence="7" type="ORF">C7460_11942</name>
</gene>
<feature type="transmembrane region" description="Helical" evidence="5">
    <location>
        <begin position="215"/>
        <end position="236"/>
    </location>
</feature>
<protein>
    <submittedName>
        <fullName evidence="7">O-antigen ligase-like membrane protein</fullName>
    </submittedName>
</protein>
<sequence length="604" mass="68700">MPELMHPTQTGKSIFFFYGMLVIGGLSAMRYVFTSELSVKVTMLDVVLLVLLVYITINRYWLQPIHGFSMKYYELMGLTVLYITLRSMPKRYYTYFLLAVILGGIIQAIYGSLQLWGHYSSYHAGFRMTGSFFNPGPYAGYLAGVFTVSLGMYLFRDEFMKDSFFRKDMSIPWVNFSVTRDTANRWINQILFEYIPLVGVLSSFMVLPASQSRAAWLAAIISGLVLFVAKYDIISLTRNKVNAPWKKVLIGLFLTICLGGSAYGLYHFKKGSADGRLLIWKVTTNMIADHPWVGVGYDRFKAHYMNYQAEYFQTHGETGEEMVAGETVYAFNEPLQFVTEEGVIGLTIALLLTGIILPLFKGDNKVLVVVMACLLNLLVLGLFSYTMLILPIKLLLIFTLGAAAIYSPHRLFSHGSFRVLALIKAVRVVISVALILTSFFIFSKIQKISHGFREWNTALVFYQMDVYDEAILRFDSLYSIFSKDGDFLQQYGKALAMDHDFSEAKKILLESRKYFSSTTIEIAMGNIYKKAKDYDKAKIAYRNAGAMIPVRFYPKYLLAKLYEEEGDVKAAVRVAKELLMKDVKVESLAIDEMKNEMIDVINNY</sequence>
<feature type="transmembrane region" description="Helical" evidence="5">
    <location>
        <begin position="366"/>
        <end position="383"/>
    </location>
</feature>
<keyword evidence="8" id="KW-1185">Reference proteome</keyword>
<feature type="transmembrane region" description="Helical" evidence="5">
    <location>
        <begin position="136"/>
        <end position="155"/>
    </location>
</feature>
<evidence type="ECO:0000313" key="7">
    <source>
        <dbReference type="EMBL" id="RED94930.1"/>
    </source>
</evidence>
<evidence type="ECO:0000256" key="2">
    <source>
        <dbReference type="ARBA" id="ARBA00022692"/>
    </source>
</evidence>
<keyword evidence="3 5" id="KW-1133">Transmembrane helix</keyword>
<evidence type="ECO:0000256" key="5">
    <source>
        <dbReference type="SAM" id="Phobius"/>
    </source>
</evidence>
<keyword evidence="2 5" id="KW-0812">Transmembrane</keyword>
<comment type="subcellular location">
    <subcellularLocation>
        <location evidence="1">Membrane</location>
        <topology evidence="1">Multi-pass membrane protein</topology>
    </subcellularLocation>
</comment>
<evidence type="ECO:0000256" key="3">
    <source>
        <dbReference type="ARBA" id="ARBA00022989"/>
    </source>
</evidence>
<keyword evidence="4 5" id="KW-0472">Membrane</keyword>
<organism evidence="7 8">
    <name type="scientific">Marinoscillum furvescens DSM 4134</name>
    <dbReference type="NCBI Taxonomy" id="1122208"/>
    <lineage>
        <taxon>Bacteria</taxon>
        <taxon>Pseudomonadati</taxon>
        <taxon>Bacteroidota</taxon>
        <taxon>Cytophagia</taxon>
        <taxon>Cytophagales</taxon>
        <taxon>Reichenbachiellaceae</taxon>
        <taxon>Marinoscillum</taxon>
    </lineage>
</organism>
<dbReference type="AlphaFoldDB" id="A0A3D9KYQ3"/>
<dbReference type="PANTHER" id="PTHR37422:SF13">
    <property type="entry name" value="LIPOPOLYSACCHARIDE BIOSYNTHESIS PROTEIN PA4999-RELATED"/>
    <property type="match status" value="1"/>
</dbReference>
<feature type="transmembrane region" description="Helical" evidence="5">
    <location>
        <begin position="389"/>
        <end position="407"/>
    </location>
</feature>
<dbReference type="Pfam" id="PF04932">
    <property type="entry name" value="Wzy_C"/>
    <property type="match status" value="1"/>
</dbReference>
<feature type="transmembrane region" description="Helical" evidence="5">
    <location>
        <begin position="44"/>
        <end position="62"/>
    </location>
</feature>
<dbReference type="EMBL" id="QREG01000019">
    <property type="protein sequence ID" value="RED94930.1"/>
    <property type="molecule type" value="Genomic_DNA"/>
</dbReference>
<feature type="transmembrane region" description="Helical" evidence="5">
    <location>
        <begin position="14"/>
        <end position="32"/>
    </location>
</feature>
<feature type="transmembrane region" description="Helical" evidence="5">
    <location>
        <begin position="419"/>
        <end position="442"/>
    </location>
</feature>
<feature type="transmembrane region" description="Helical" evidence="5">
    <location>
        <begin position="92"/>
        <end position="116"/>
    </location>
</feature>
<dbReference type="InterPro" id="IPR051533">
    <property type="entry name" value="WaaL-like"/>
</dbReference>
<dbReference type="PANTHER" id="PTHR37422">
    <property type="entry name" value="TEICHURONIC ACID BIOSYNTHESIS PROTEIN TUAE"/>
    <property type="match status" value="1"/>
</dbReference>
<keyword evidence="7" id="KW-0436">Ligase</keyword>
<dbReference type="Proteomes" id="UP000256779">
    <property type="component" value="Unassembled WGS sequence"/>
</dbReference>
<dbReference type="InterPro" id="IPR007016">
    <property type="entry name" value="O-antigen_ligase-rel_domated"/>
</dbReference>
<feature type="transmembrane region" description="Helical" evidence="5">
    <location>
        <begin position="190"/>
        <end position="209"/>
    </location>
</feature>
<dbReference type="GO" id="GO:0016020">
    <property type="term" value="C:membrane"/>
    <property type="evidence" value="ECO:0007669"/>
    <property type="project" value="UniProtKB-SubCell"/>
</dbReference>
<dbReference type="GO" id="GO:0016874">
    <property type="term" value="F:ligase activity"/>
    <property type="evidence" value="ECO:0007669"/>
    <property type="project" value="UniProtKB-KW"/>
</dbReference>
<name>A0A3D9KYQ3_MARFU</name>
<proteinExistence type="predicted"/>
<dbReference type="InterPro" id="IPR011990">
    <property type="entry name" value="TPR-like_helical_dom_sf"/>
</dbReference>
<dbReference type="SUPFAM" id="SSF48452">
    <property type="entry name" value="TPR-like"/>
    <property type="match status" value="1"/>
</dbReference>
<accession>A0A3D9KYQ3</accession>
<evidence type="ECO:0000259" key="6">
    <source>
        <dbReference type="Pfam" id="PF04932"/>
    </source>
</evidence>
<comment type="caution">
    <text evidence="7">The sequence shown here is derived from an EMBL/GenBank/DDBJ whole genome shotgun (WGS) entry which is preliminary data.</text>
</comment>
<dbReference type="Gene3D" id="1.25.40.10">
    <property type="entry name" value="Tetratricopeptide repeat domain"/>
    <property type="match status" value="1"/>
</dbReference>
<feature type="transmembrane region" description="Helical" evidence="5">
    <location>
        <begin position="248"/>
        <end position="268"/>
    </location>
</feature>
<feature type="domain" description="O-antigen ligase-related" evidence="6">
    <location>
        <begin position="200"/>
        <end position="349"/>
    </location>
</feature>
<evidence type="ECO:0000256" key="4">
    <source>
        <dbReference type="ARBA" id="ARBA00023136"/>
    </source>
</evidence>
<reference evidence="7 8" key="1">
    <citation type="submission" date="2018-07" db="EMBL/GenBank/DDBJ databases">
        <title>Genomic Encyclopedia of Type Strains, Phase IV (KMG-IV): sequencing the most valuable type-strain genomes for metagenomic binning, comparative biology and taxonomic classification.</title>
        <authorList>
            <person name="Goeker M."/>
        </authorList>
    </citation>
    <scope>NUCLEOTIDE SEQUENCE [LARGE SCALE GENOMIC DNA]</scope>
    <source>
        <strain evidence="7 8">DSM 4134</strain>
    </source>
</reference>
<evidence type="ECO:0000256" key="1">
    <source>
        <dbReference type="ARBA" id="ARBA00004141"/>
    </source>
</evidence>
<feature type="transmembrane region" description="Helical" evidence="5">
    <location>
        <begin position="342"/>
        <end position="359"/>
    </location>
</feature>